<dbReference type="Proteomes" id="UP000014672">
    <property type="component" value="Chromosome"/>
</dbReference>
<sequence length="143" mass="16425">MKILQKQTAYVEVLPHHFSSCSLYPANMDREISPLTRDYTSKNINTLQNAVYIRLTTPLGSWWVDGRVGSLLHLIKREKDLSRVGLLAQQYAEEALQPLLDDKRAKSITVTHHQVRDGSILLEIEVIDNRGDTFKFEHNVKLI</sequence>
<dbReference type="KEGG" id="hpaz:K756_09200"/>
<accession>A0A806JDH0</accession>
<evidence type="ECO:0000313" key="1">
    <source>
        <dbReference type="EMBL" id="AGO16955.1"/>
    </source>
</evidence>
<gene>
    <name evidence="1" type="ORF">K756_09200</name>
</gene>
<organism evidence="1 2">
    <name type="scientific">Glaesserella parasuis ZJ0906</name>
    <dbReference type="NCBI Taxonomy" id="1322346"/>
    <lineage>
        <taxon>Bacteria</taxon>
        <taxon>Pseudomonadati</taxon>
        <taxon>Pseudomonadota</taxon>
        <taxon>Gammaproteobacteria</taxon>
        <taxon>Pasteurellales</taxon>
        <taxon>Pasteurellaceae</taxon>
        <taxon>Glaesserella</taxon>
    </lineage>
</organism>
<name>A0A806JDH0_GLAPU</name>
<dbReference type="InterPro" id="IPR010877">
    <property type="entry name" value="Phage_Mu_Gp46"/>
</dbReference>
<evidence type="ECO:0000313" key="2">
    <source>
        <dbReference type="Proteomes" id="UP000014672"/>
    </source>
</evidence>
<proteinExistence type="predicted"/>
<reference evidence="1 2" key="1">
    <citation type="journal article" date="2013" name="PLoS ONE">
        <title>Complete Genome Analysis of a Haemophilus parasuis Serovar 12 Strain from China.</title>
        <authorList>
            <person name="Li Y."/>
            <person name="Kwok A.H."/>
            <person name="Jiang J."/>
            <person name="Zou Y."/>
            <person name="Zheng F."/>
            <person name="Chen P."/>
            <person name="Hou C."/>
            <person name="Leung F.C."/>
            <person name="Jiang P."/>
        </authorList>
    </citation>
    <scope>NUCLEOTIDE SEQUENCE [LARGE SCALE GENOMIC DNA]</scope>
    <source>
        <strain evidence="1 2">ZJ0906</strain>
    </source>
</reference>
<protein>
    <submittedName>
        <fullName evidence="1">Phage GP46 family protein</fullName>
    </submittedName>
</protein>
<dbReference type="AlphaFoldDB" id="A0A806JDH0"/>
<dbReference type="EMBL" id="CP005384">
    <property type="protein sequence ID" value="AGO16955.1"/>
    <property type="molecule type" value="Genomic_DNA"/>
</dbReference>
<dbReference type="Pfam" id="PF07409">
    <property type="entry name" value="GP46"/>
    <property type="match status" value="1"/>
</dbReference>